<sequence length="169" mass="17218">MSFPLVPEVASSVDAVLSGEPFAEDSLLPGPAALLDRLDGALAVVDEQPVTLAVIGLLRRDDGWPTSPAVLATVTALLAGGLRADDWLAREGAAEFAVLVDGDVDAAEVAVRRLVGAVGGVITGIAAAAGVVALERGLDAAEVRRRALLCLAAARTQGSGVLVRYRGTR</sequence>
<evidence type="ECO:0000313" key="2">
    <source>
        <dbReference type="EMBL" id="NYJ03793.1"/>
    </source>
</evidence>
<keyword evidence="3" id="KW-1185">Reference proteome</keyword>
<dbReference type="InterPro" id="IPR043128">
    <property type="entry name" value="Rev_trsase/Diguanyl_cyclase"/>
</dbReference>
<dbReference type="Gene3D" id="3.30.70.270">
    <property type="match status" value="1"/>
</dbReference>
<feature type="domain" description="GGDEF" evidence="1">
    <location>
        <begin position="48"/>
        <end position="167"/>
    </location>
</feature>
<comment type="caution">
    <text evidence="2">The sequence shown here is derived from an EMBL/GenBank/DDBJ whole genome shotgun (WGS) entry which is preliminary data.</text>
</comment>
<organism evidence="2 3">
    <name type="scientific">Petropleomorpha daqingensis</name>
    <dbReference type="NCBI Taxonomy" id="2026353"/>
    <lineage>
        <taxon>Bacteria</taxon>
        <taxon>Bacillati</taxon>
        <taxon>Actinomycetota</taxon>
        <taxon>Actinomycetes</taxon>
        <taxon>Geodermatophilales</taxon>
        <taxon>Geodermatophilaceae</taxon>
        <taxon>Petropleomorpha</taxon>
    </lineage>
</organism>
<dbReference type="AlphaFoldDB" id="A0A853CCA1"/>
<gene>
    <name evidence="2" type="ORF">GGQ55_000071</name>
</gene>
<proteinExistence type="predicted"/>
<dbReference type="SUPFAM" id="SSF55073">
    <property type="entry name" value="Nucleotide cyclase"/>
    <property type="match status" value="1"/>
</dbReference>
<dbReference type="InterPro" id="IPR029787">
    <property type="entry name" value="Nucleotide_cyclase"/>
</dbReference>
<dbReference type="InterPro" id="IPR000160">
    <property type="entry name" value="GGDEF_dom"/>
</dbReference>
<protein>
    <submittedName>
        <fullName evidence="2">GGDEF domain-containing protein</fullName>
    </submittedName>
</protein>
<evidence type="ECO:0000259" key="1">
    <source>
        <dbReference type="PROSITE" id="PS50887"/>
    </source>
</evidence>
<evidence type="ECO:0000313" key="3">
    <source>
        <dbReference type="Proteomes" id="UP000541969"/>
    </source>
</evidence>
<reference evidence="2 3" key="1">
    <citation type="submission" date="2020-07" db="EMBL/GenBank/DDBJ databases">
        <title>Sequencing the genomes of 1000 actinobacteria strains.</title>
        <authorList>
            <person name="Klenk H.-P."/>
        </authorList>
    </citation>
    <scope>NUCLEOTIDE SEQUENCE [LARGE SCALE GENOMIC DNA]</scope>
    <source>
        <strain evidence="2 3">DSM 104001</strain>
    </source>
</reference>
<accession>A0A853CCA1</accession>
<name>A0A853CCA1_9ACTN</name>
<dbReference type="Proteomes" id="UP000541969">
    <property type="component" value="Unassembled WGS sequence"/>
</dbReference>
<dbReference type="PROSITE" id="PS50887">
    <property type="entry name" value="GGDEF"/>
    <property type="match status" value="1"/>
</dbReference>
<dbReference type="RefSeq" id="WP_179714588.1">
    <property type="nucleotide sequence ID" value="NZ_JACBZT010000001.1"/>
</dbReference>
<dbReference type="EMBL" id="JACBZT010000001">
    <property type="protein sequence ID" value="NYJ03793.1"/>
    <property type="molecule type" value="Genomic_DNA"/>
</dbReference>